<dbReference type="EMBL" id="CP006272">
    <property type="protein sequence ID" value="AGZ39943.1"/>
    <property type="molecule type" value="Genomic_DNA"/>
</dbReference>
<sequence>MDRSNVRFLGIDFQRTGIDPEKIAVGLTLCDRKWSKKIHVAIIDLPRNVKYGWVINYLVDQ</sequence>
<accession>U5VSH1</accession>
<evidence type="ECO:0000313" key="2">
    <source>
        <dbReference type="Proteomes" id="UP000017746"/>
    </source>
</evidence>
<keyword evidence="2" id="KW-1185">Reference proteome</keyword>
<dbReference type="KEGG" id="afs:AFR_08270"/>
<dbReference type="Proteomes" id="UP000017746">
    <property type="component" value="Chromosome"/>
</dbReference>
<gene>
    <name evidence="1" type="ORF">AFR_08270</name>
</gene>
<protein>
    <submittedName>
        <fullName evidence="1">Uncharacterized protein</fullName>
    </submittedName>
</protein>
<dbReference type="AlphaFoldDB" id="U5VSH1"/>
<proteinExistence type="predicted"/>
<dbReference type="HOGENOM" id="CLU_2911994_0_0_11"/>
<reference evidence="1 2" key="1">
    <citation type="journal article" date="2014" name="J. Biotechnol.">
        <title>Complete genome sequence of the actinobacterium Actinoplanes friuliensis HAG 010964, producer of the lipopeptide antibiotic friulimycin.</title>
        <authorList>
            <person name="Ruckert C."/>
            <person name="Szczepanowski R."/>
            <person name="Albersmeier A."/>
            <person name="Goesmann A."/>
            <person name="Fischer N."/>
            <person name="Steinkamper A."/>
            <person name="Puhler A."/>
            <person name="Biener R."/>
            <person name="Schwartz D."/>
            <person name="Kalinowski J."/>
        </authorList>
    </citation>
    <scope>NUCLEOTIDE SEQUENCE [LARGE SCALE GENOMIC DNA]</scope>
    <source>
        <strain evidence="1 2">DSM 7358</strain>
    </source>
</reference>
<evidence type="ECO:0000313" key="1">
    <source>
        <dbReference type="EMBL" id="AGZ39943.1"/>
    </source>
</evidence>
<organism evidence="1 2">
    <name type="scientific">Actinoplanes friuliensis DSM 7358</name>
    <dbReference type="NCBI Taxonomy" id="1246995"/>
    <lineage>
        <taxon>Bacteria</taxon>
        <taxon>Bacillati</taxon>
        <taxon>Actinomycetota</taxon>
        <taxon>Actinomycetes</taxon>
        <taxon>Micromonosporales</taxon>
        <taxon>Micromonosporaceae</taxon>
        <taxon>Actinoplanes</taxon>
    </lineage>
</organism>
<name>U5VSH1_9ACTN</name>
<dbReference type="PATRIC" id="fig|1246995.3.peg.1685"/>